<dbReference type="InterPro" id="IPR003388">
    <property type="entry name" value="Reticulon"/>
</dbReference>
<name>A0A830H4L6_9CHLO</name>
<evidence type="ECO:0000256" key="3">
    <source>
        <dbReference type="ARBA" id="ARBA00022824"/>
    </source>
</evidence>
<feature type="transmembrane region" description="Helical" evidence="6">
    <location>
        <begin position="110"/>
        <end position="128"/>
    </location>
</feature>
<evidence type="ECO:0000256" key="1">
    <source>
        <dbReference type="ARBA" id="ARBA00004477"/>
    </source>
</evidence>
<feature type="domain" description="Reticulon" evidence="8">
    <location>
        <begin position="73"/>
        <end position="204"/>
    </location>
</feature>
<dbReference type="Proteomes" id="UP000660262">
    <property type="component" value="Unassembled WGS sequence"/>
</dbReference>
<dbReference type="GO" id="GO:0005789">
    <property type="term" value="C:endoplasmic reticulum membrane"/>
    <property type="evidence" value="ECO:0007669"/>
    <property type="project" value="UniProtKB-SubCell"/>
</dbReference>
<evidence type="ECO:0000256" key="4">
    <source>
        <dbReference type="ARBA" id="ARBA00022989"/>
    </source>
</evidence>
<reference evidence="9" key="1">
    <citation type="submission" date="2020-10" db="EMBL/GenBank/DDBJ databases">
        <title>Unveiling of a novel bifunctional photoreceptor, Dualchrome1, isolated from a cosmopolitan green alga.</title>
        <authorList>
            <person name="Suzuki S."/>
            <person name="Kawachi M."/>
        </authorList>
    </citation>
    <scope>NUCLEOTIDE SEQUENCE</scope>
    <source>
        <strain evidence="9">NIES 2893</strain>
    </source>
</reference>
<comment type="subcellular location">
    <subcellularLocation>
        <location evidence="1 6">Endoplasmic reticulum membrane</location>
        <topology evidence="1 6">Multi-pass membrane protein</topology>
    </subcellularLocation>
</comment>
<evidence type="ECO:0000256" key="5">
    <source>
        <dbReference type="ARBA" id="ARBA00023136"/>
    </source>
</evidence>
<dbReference type="AlphaFoldDB" id="A0A830H4L6"/>
<keyword evidence="2 6" id="KW-0812">Transmembrane</keyword>
<keyword evidence="10" id="KW-1185">Reference proteome</keyword>
<dbReference type="EMBL" id="BNJQ01000002">
    <property type="protein sequence ID" value="GHP01975.1"/>
    <property type="molecule type" value="Genomic_DNA"/>
</dbReference>
<dbReference type="Pfam" id="PF02453">
    <property type="entry name" value="Reticulon"/>
    <property type="match status" value="1"/>
</dbReference>
<accession>A0A830H4L6</accession>
<proteinExistence type="predicted"/>
<feature type="transmembrane region" description="Helical" evidence="6">
    <location>
        <begin position="168"/>
        <end position="196"/>
    </location>
</feature>
<feature type="transmembrane region" description="Helical" evidence="6">
    <location>
        <begin position="86"/>
        <end position="104"/>
    </location>
</feature>
<keyword evidence="4 6" id="KW-1133">Transmembrane helix</keyword>
<organism evidence="9 10">
    <name type="scientific">Pycnococcus provasolii</name>
    <dbReference type="NCBI Taxonomy" id="41880"/>
    <lineage>
        <taxon>Eukaryota</taxon>
        <taxon>Viridiplantae</taxon>
        <taxon>Chlorophyta</taxon>
        <taxon>Pseudoscourfieldiophyceae</taxon>
        <taxon>Pseudoscourfieldiales</taxon>
        <taxon>Pycnococcaceae</taxon>
        <taxon>Pycnococcus</taxon>
    </lineage>
</organism>
<evidence type="ECO:0000259" key="8">
    <source>
        <dbReference type="PROSITE" id="PS50845"/>
    </source>
</evidence>
<gene>
    <name evidence="9" type="ORF">PPROV_000073100</name>
</gene>
<feature type="transmembrane region" description="Helical" evidence="6">
    <location>
        <begin position="248"/>
        <end position="269"/>
    </location>
</feature>
<dbReference type="PROSITE" id="PS50845">
    <property type="entry name" value="RETICULON"/>
    <property type="match status" value="1"/>
</dbReference>
<feature type="region of interest" description="Disordered" evidence="7">
    <location>
        <begin position="1"/>
        <end position="25"/>
    </location>
</feature>
<evidence type="ECO:0000256" key="2">
    <source>
        <dbReference type="ARBA" id="ARBA00022692"/>
    </source>
</evidence>
<protein>
    <recommendedName>
        <fullName evidence="6">Reticulon-like protein</fullName>
    </recommendedName>
</protein>
<evidence type="ECO:0000313" key="9">
    <source>
        <dbReference type="EMBL" id="GHP01975.1"/>
    </source>
</evidence>
<comment type="caution">
    <text evidence="9">The sequence shown here is derived from an EMBL/GenBank/DDBJ whole genome shotgun (WGS) entry which is preliminary data.</text>
</comment>
<keyword evidence="5 6" id="KW-0472">Membrane</keyword>
<keyword evidence="3 6" id="KW-0256">Endoplasmic reticulum</keyword>
<evidence type="ECO:0000256" key="7">
    <source>
        <dbReference type="SAM" id="MobiDB-lite"/>
    </source>
</evidence>
<sequence>MSTASSPPGTPDVSSLSFSPSTARDSLEHGNLHGTVGDSLQRTSSDADALAVGSLSSSSALVSSRTSSALSYWKDAVMWKSPVTSVTLYLAGIFIIGLARAFAALPFIPVFSNALTLLIFLNAIGMMLKKENFISAESCVRVLSYGLTRAARVYDDVARANDPATMAIIVALLWLCALVGRLFSTYFLLAMAWSALFTVPVTFDAVLFGDGAEAGAMLPAILAQVRSAAFAPVKLLDKVRIAVYGVPIQLRAVGACAIMVAASYLPWMILIRLGLLIHTVYHAAMKSSPSVGVGADGGAHAHAS</sequence>
<evidence type="ECO:0000256" key="6">
    <source>
        <dbReference type="RuleBase" id="RU363132"/>
    </source>
</evidence>
<evidence type="ECO:0000313" key="10">
    <source>
        <dbReference type="Proteomes" id="UP000660262"/>
    </source>
</evidence>
<feature type="compositionally biased region" description="Polar residues" evidence="7">
    <location>
        <begin position="1"/>
        <end position="24"/>
    </location>
</feature>